<dbReference type="PANTHER" id="PTHR24113:SF12">
    <property type="entry name" value="RAN GTPASE-ACTIVATING PROTEIN 1"/>
    <property type="match status" value="1"/>
</dbReference>
<feature type="compositionally biased region" description="Basic and acidic residues" evidence="4">
    <location>
        <begin position="598"/>
        <end position="607"/>
    </location>
</feature>
<protein>
    <submittedName>
        <fullName evidence="5">T-complex-associated testis-expressed protein 1</fullName>
    </submittedName>
</protein>
<keyword evidence="1" id="KW-0343">GTPase activation</keyword>
<evidence type="ECO:0000256" key="3">
    <source>
        <dbReference type="ARBA" id="ARBA00022737"/>
    </source>
</evidence>
<keyword evidence="3" id="KW-0677">Repeat</keyword>
<evidence type="ECO:0000256" key="1">
    <source>
        <dbReference type="ARBA" id="ARBA00022468"/>
    </source>
</evidence>
<dbReference type="InterPro" id="IPR027038">
    <property type="entry name" value="RanGap"/>
</dbReference>
<dbReference type="Gene3D" id="3.80.10.10">
    <property type="entry name" value="Ribonuclease Inhibitor"/>
    <property type="match status" value="2"/>
</dbReference>
<dbReference type="SUPFAM" id="SSF52047">
    <property type="entry name" value="RNI-like"/>
    <property type="match status" value="1"/>
</dbReference>
<evidence type="ECO:0000313" key="6">
    <source>
        <dbReference type="Proteomes" id="UP000570595"/>
    </source>
</evidence>
<proteinExistence type="predicted"/>
<accession>A0A7J6L0B1</accession>
<dbReference type="EMBL" id="JABAHT010000749">
    <property type="protein sequence ID" value="KAF4652211.1"/>
    <property type="molecule type" value="Genomic_DNA"/>
</dbReference>
<dbReference type="Proteomes" id="UP000570595">
    <property type="component" value="Unassembled WGS sequence"/>
</dbReference>
<dbReference type="InterPro" id="IPR001611">
    <property type="entry name" value="Leu-rich_rpt"/>
</dbReference>
<dbReference type="GO" id="GO:0031267">
    <property type="term" value="F:small GTPase binding"/>
    <property type="evidence" value="ECO:0007669"/>
    <property type="project" value="TreeGrafter"/>
</dbReference>
<comment type="caution">
    <text evidence="5">The sequence shown here is derived from an EMBL/GenBank/DDBJ whole genome shotgun (WGS) entry which is preliminary data.</text>
</comment>
<name>A0A7J6L0B1_PEROL</name>
<evidence type="ECO:0000313" key="5">
    <source>
        <dbReference type="EMBL" id="KAF4652211.1"/>
    </source>
</evidence>
<feature type="region of interest" description="Disordered" evidence="4">
    <location>
        <begin position="588"/>
        <end position="630"/>
    </location>
</feature>
<dbReference type="Pfam" id="PF13516">
    <property type="entry name" value="LRR_6"/>
    <property type="match status" value="1"/>
</dbReference>
<dbReference type="GO" id="GO:0005634">
    <property type="term" value="C:nucleus"/>
    <property type="evidence" value="ECO:0007669"/>
    <property type="project" value="TreeGrafter"/>
</dbReference>
<keyword evidence="2" id="KW-0433">Leucine-rich repeat</keyword>
<dbReference type="AlphaFoldDB" id="A0A7J6L0B1"/>
<reference evidence="5 6" key="1">
    <citation type="submission" date="2020-04" db="EMBL/GenBank/DDBJ databases">
        <title>Perkinsus olseni comparative genomics.</title>
        <authorList>
            <person name="Bogema D.R."/>
        </authorList>
    </citation>
    <scope>NUCLEOTIDE SEQUENCE [LARGE SCALE GENOMIC DNA]</scope>
    <source>
        <strain evidence="5">ATCC PRA-179</strain>
    </source>
</reference>
<dbReference type="PANTHER" id="PTHR24113">
    <property type="entry name" value="RAN GTPASE-ACTIVATING PROTEIN 1"/>
    <property type="match status" value="1"/>
</dbReference>
<dbReference type="GO" id="GO:0006913">
    <property type="term" value="P:nucleocytoplasmic transport"/>
    <property type="evidence" value="ECO:0007669"/>
    <property type="project" value="TreeGrafter"/>
</dbReference>
<dbReference type="OrthoDB" id="341587at2759"/>
<organism evidence="5 6">
    <name type="scientific">Perkinsus olseni</name>
    <name type="common">Perkinsus atlanticus</name>
    <dbReference type="NCBI Taxonomy" id="32597"/>
    <lineage>
        <taxon>Eukaryota</taxon>
        <taxon>Sar</taxon>
        <taxon>Alveolata</taxon>
        <taxon>Perkinsozoa</taxon>
        <taxon>Perkinsea</taxon>
        <taxon>Perkinsida</taxon>
        <taxon>Perkinsidae</taxon>
        <taxon>Perkinsus</taxon>
    </lineage>
</organism>
<dbReference type="GO" id="GO:0005096">
    <property type="term" value="F:GTPase activator activity"/>
    <property type="evidence" value="ECO:0007669"/>
    <property type="project" value="UniProtKB-KW"/>
</dbReference>
<dbReference type="InterPro" id="IPR032675">
    <property type="entry name" value="LRR_dom_sf"/>
</dbReference>
<dbReference type="GO" id="GO:0005829">
    <property type="term" value="C:cytosol"/>
    <property type="evidence" value="ECO:0007669"/>
    <property type="project" value="TreeGrafter"/>
</dbReference>
<evidence type="ECO:0000256" key="4">
    <source>
        <dbReference type="SAM" id="MobiDB-lite"/>
    </source>
</evidence>
<dbReference type="SMART" id="SM00368">
    <property type="entry name" value="LRR_RI"/>
    <property type="match status" value="5"/>
</dbReference>
<gene>
    <name evidence="5" type="primary">TCTE1</name>
    <name evidence="5" type="ORF">FOZ61_009835</name>
</gene>
<sequence>MGFKWFHPAAWETICIPMRAPNPLHSSPRVMSSTKGLRFRTMDHARTKPKKLRDYCFDHLANNYLFLTINQRKRVHFTNLEALKAALARRCDEPGDNPWARLTPSEMSEVYARLPSDLPVLEAIRHVSDEEYWKRRTHEQLLANNTGGPSGETPHHPLFYVRECSVGVLENDSSPGTATLRYLRTLGPATGLGLDEDNETPDTNQGAATAAAVNPLGHGGSWKQAFIETWVNREITALPLDPSPEKIQQLTLVLQTTADYIFRVDLDELPSCLDMALLVARLPCLCSLKVTFGRRRKLGMAYDRALFGMKINDASNLSRALRFTQTLHSLALPHNLIDDELTKILVVGLRSCHVLTDLDLSHNKICDRGARKISSLLSPSEEIRLSRLSLADNNIHANGAMHIGRHLADNDSLQVLSLRLNRCEDNGASHLLQSLMGNSTLAGLDLSSNDITIHTLPYLTSFLAENNTLVTLDLSANPLYTDPAEPTMAKEDAFIRNRPAKRKGKVGNAVPEYITVEGFEDLQIEKQSIIGVFLTCLAEKNSGLLCLHLRSCRLPAILEERITRFVTRRDLLNRGLNVDAYESAASLIPAEEESEGSGMEKPEKADEVGGISNGENTNDDIGRPSITGSL</sequence>
<evidence type="ECO:0000256" key="2">
    <source>
        <dbReference type="ARBA" id="ARBA00022614"/>
    </source>
</evidence>
<dbReference type="GO" id="GO:0048471">
    <property type="term" value="C:perinuclear region of cytoplasm"/>
    <property type="evidence" value="ECO:0007669"/>
    <property type="project" value="TreeGrafter"/>
</dbReference>